<dbReference type="Proteomes" id="UP000193467">
    <property type="component" value="Unassembled WGS sequence"/>
</dbReference>
<keyword evidence="3" id="KW-1185">Reference proteome</keyword>
<gene>
    <name evidence="2" type="ORF">BCR35DRAFT_300834</name>
</gene>
<evidence type="ECO:0008006" key="4">
    <source>
        <dbReference type="Google" id="ProtNLM"/>
    </source>
</evidence>
<evidence type="ECO:0000256" key="1">
    <source>
        <dbReference type="SAM" id="MobiDB-lite"/>
    </source>
</evidence>
<accession>A0A1Y2FYD2</accession>
<feature type="compositionally biased region" description="Polar residues" evidence="1">
    <location>
        <begin position="1"/>
        <end position="16"/>
    </location>
</feature>
<feature type="region of interest" description="Disordered" evidence="1">
    <location>
        <begin position="85"/>
        <end position="194"/>
    </location>
</feature>
<dbReference type="InParanoid" id="A0A1Y2FYD2"/>
<dbReference type="STRING" id="106004.A0A1Y2FYD2"/>
<dbReference type="EMBL" id="MCGR01000007">
    <property type="protein sequence ID" value="ORY89050.1"/>
    <property type="molecule type" value="Genomic_DNA"/>
</dbReference>
<sequence>MSNNPYQHQAQPSDTTEPPPAYSKAPQQDGHLAAPQANAGGDSDYSSDDEDGPIPAEARRSMEDEMRELPKGWRREFDANSDHFFYVDTTKDPPRSIWVHPFDDPEYIASLPDTERQQYAPPTEAPPPLDAKGDVKGRDHLPSQTGSSSAQASASGSGQKPEEKRTLGRKMKDKLTGSTHDERVTKRKRQQEEEMKAYQQHLMRRKAILEAQRSGAYRSTYAAPSTPYQRVSYGGYPGYGSPYGRGYGGGYAGYGGYGGGMYGGGMGRRGMGMGPGMAIGGGLLGGMLLGDMMF</sequence>
<feature type="compositionally biased region" description="Low complexity" evidence="1">
    <location>
        <begin position="143"/>
        <end position="159"/>
    </location>
</feature>
<comment type="caution">
    <text evidence="2">The sequence shown here is derived from an EMBL/GenBank/DDBJ whole genome shotgun (WGS) entry which is preliminary data.</text>
</comment>
<evidence type="ECO:0000313" key="2">
    <source>
        <dbReference type="EMBL" id="ORY89050.1"/>
    </source>
</evidence>
<reference evidence="2 3" key="1">
    <citation type="submission" date="2016-07" db="EMBL/GenBank/DDBJ databases">
        <title>Pervasive Adenine N6-methylation of Active Genes in Fungi.</title>
        <authorList>
            <consortium name="DOE Joint Genome Institute"/>
            <person name="Mondo S.J."/>
            <person name="Dannebaum R.O."/>
            <person name="Kuo R.C."/>
            <person name="Labutti K."/>
            <person name="Haridas S."/>
            <person name="Kuo A."/>
            <person name="Salamov A."/>
            <person name="Ahrendt S.R."/>
            <person name="Lipzen A."/>
            <person name="Sullivan W."/>
            <person name="Andreopoulos W.B."/>
            <person name="Clum A."/>
            <person name="Lindquist E."/>
            <person name="Daum C."/>
            <person name="Ramamoorthy G.K."/>
            <person name="Gryganskyi A."/>
            <person name="Culley D."/>
            <person name="Magnuson J.K."/>
            <person name="James T.Y."/>
            <person name="O'Malley M.A."/>
            <person name="Stajich J.E."/>
            <person name="Spatafora J.W."/>
            <person name="Visel A."/>
            <person name="Grigoriev I.V."/>
        </authorList>
    </citation>
    <scope>NUCLEOTIDE SEQUENCE [LARGE SCALE GENOMIC DNA]</scope>
    <source>
        <strain evidence="2 3">62-1032</strain>
    </source>
</reference>
<organism evidence="2 3">
    <name type="scientific">Leucosporidium creatinivorum</name>
    <dbReference type="NCBI Taxonomy" id="106004"/>
    <lineage>
        <taxon>Eukaryota</taxon>
        <taxon>Fungi</taxon>
        <taxon>Dikarya</taxon>
        <taxon>Basidiomycota</taxon>
        <taxon>Pucciniomycotina</taxon>
        <taxon>Microbotryomycetes</taxon>
        <taxon>Leucosporidiales</taxon>
        <taxon>Leucosporidium</taxon>
    </lineage>
</organism>
<feature type="compositionally biased region" description="Basic and acidic residues" evidence="1">
    <location>
        <begin position="131"/>
        <end position="141"/>
    </location>
</feature>
<dbReference type="AlphaFoldDB" id="A0A1Y2FYD2"/>
<feature type="compositionally biased region" description="Basic and acidic residues" evidence="1">
    <location>
        <begin position="57"/>
        <end position="67"/>
    </location>
</feature>
<feature type="region of interest" description="Disordered" evidence="1">
    <location>
        <begin position="1"/>
        <end position="67"/>
    </location>
</feature>
<evidence type="ECO:0000313" key="3">
    <source>
        <dbReference type="Proteomes" id="UP000193467"/>
    </source>
</evidence>
<protein>
    <recommendedName>
        <fullName evidence="4">WW domain-containing protein</fullName>
    </recommendedName>
</protein>
<dbReference type="OrthoDB" id="2367685at2759"/>
<feature type="compositionally biased region" description="Basic and acidic residues" evidence="1">
    <location>
        <begin position="173"/>
        <end position="194"/>
    </location>
</feature>
<proteinExistence type="predicted"/>
<name>A0A1Y2FYD2_9BASI</name>